<dbReference type="EMBL" id="JAAOIW010000001">
    <property type="protein sequence ID" value="NHN28264.1"/>
    <property type="molecule type" value="Genomic_DNA"/>
</dbReference>
<dbReference type="SUPFAM" id="SSF46689">
    <property type="entry name" value="Homeodomain-like"/>
    <property type="match status" value="1"/>
</dbReference>
<dbReference type="Gene3D" id="1.10.10.60">
    <property type="entry name" value="Homeodomain-like"/>
    <property type="match status" value="2"/>
</dbReference>
<keyword evidence="1" id="KW-0805">Transcription regulation</keyword>
<evidence type="ECO:0000259" key="4">
    <source>
        <dbReference type="PROSITE" id="PS01124"/>
    </source>
</evidence>
<dbReference type="SUPFAM" id="SSF51215">
    <property type="entry name" value="Regulatory protein AraC"/>
    <property type="match status" value="1"/>
</dbReference>
<keyword evidence="3" id="KW-0804">Transcription</keyword>
<dbReference type="PRINTS" id="PR00032">
    <property type="entry name" value="HTHARAC"/>
</dbReference>
<dbReference type="InterPro" id="IPR003313">
    <property type="entry name" value="AraC-bd"/>
</dbReference>
<dbReference type="PROSITE" id="PS01124">
    <property type="entry name" value="HTH_ARAC_FAMILY_2"/>
    <property type="match status" value="1"/>
</dbReference>
<dbReference type="InterPro" id="IPR018062">
    <property type="entry name" value="HTH_AraC-typ_CS"/>
</dbReference>
<dbReference type="PANTHER" id="PTHR43280:SF30">
    <property type="entry name" value="MMSAB OPERON REGULATORY PROTEIN"/>
    <property type="match status" value="1"/>
</dbReference>
<dbReference type="InterPro" id="IPR020449">
    <property type="entry name" value="Tscrpt_reg_AraC-type_HTH"/>
</dbReference>
<name>A0ABX0IZM6_9BACL</name>
<dbReference type="InterPro" id="IPR037923">
    <property type="entry name" value="HTH-like"/>
</dbReference>
<organism evidence="5 6">
    <name type="scientific">Paenibacillus agricola</name>
    <dbReference type="NCBI Taxonomy" id="2716264"/>
    <lineage>
        <taxon>Bacteria</taxon>
        <taxon>Bacillati</taxon>
        <taxon>Bacillota</taxon>
        <taxon>Bacilli</taxon>
        <taxon>Bacillales</taxon>
        <taxon>Paenibacillaceae</taxon>
        <taxon>Paenibacillus</taxon>
    </lineage>
</organism>
<feature type="domain" description="HTH araC/xylS-type" evidence="4">
    <location>
        <begin position="185"/>
        <end position="283"/>
    </location>
</feature>
<accession>A0ABX0IZM6</accession>
<protein>
    <submittedName>
        <fullName evidence="5">AraC family transcriptional regulator</fullName>
    </submittedName>
</protein>
<evidence type="ECO:0000256" key="2">
    <source>
        <dbReference type="ARBA" id="ARBA00023125"/>
    </source>
</evidence>
<reference evidence="5" key="1">
    <citation type="submission" date="2020-03" db="EMBL/GenBank/DDBJ databases">
        <title>Draft sequencing of Paenibacilllus sp. S3N08.</title>
        <authorList>
            <person name="Kim D.-U."/>
        </authorList>
    </citation>
    <scope>NUCLEOTIDE SEQUENCE</scope>
    <source>
        <strain evidence="5">S3N08</strain>
    </source>
</reference>
<dbReference type="Pfam" id="PF02311">
    <property type="entry name" value="AraC_binding"/>
    <property type="match status" value="1"/>
</dbReference>
<dbReference type="InterPro" id="IPR009057">
    <property type="entry name" value="Homeodomain-like_sf"/>
</dbReference>
<dbReference type="PROSITE" id="PS00041">
    <property type="entry name" value="HTH_ARAC_FAMILY_1"/>
    <property type="match status" value="1"/>
</dbReference>
<evidence type="ECO:0000313" key="5">
    <source>
        <dbReference type="EMBL" id="NHN28264.1"/>
    </source>
</evidence>
<keyword evidence="6" id="KW-1185">Reference proteome</keyword>
<gene>
    <name evidence="5" type="ORF">G9U52_00305</name>
</gene>
<comment type="caution">
    <text evidence="5">The sequence shown here is derived from an EMBL/GenBank/DDBJ whole genome shotgun (WGS) entry which is preliminary data.</text>
</comment>
<proteinExistence type="predicted"/>
<dbReference type="RefSeq" id="WP_166144476.1">
    <property type="nucleotide sequence ID" value="NZ_JAAOIW010000001.1"/>
</dbReference>
<dbReference type="Pfam" id="PF12833">
    <property type="entry name" value="HTH_18"/>
    <property type="match status" value="1"/>
</dbReference>
<dbReference type="Gene3D" id="2.60.120.280">
    <property type="entry name" value="Regulatory protein AraC"/>
    <property type="match status" value="1"/>
</dbReference>
<keyword evidence="2" id="KW-0238">DNA-binding</keyword>
<dbReference type="InterPro" id="IPR018060">
    <property type="entry name" value="HTH_AraC"/>
</dbReference>
<dbReference type="PANTHER" id="PTHR43280">
    <property type="entry name" value="ARAC-FAMILY TRANSCRIPTIONAL REGULATOR"/>
    <property type="match status" value="1"/>
</dbReference>
<dbReference type="Proteomes" id="UP001165962">
    <property type="component" value="Unassembled WGS sequence"/>
</dbReference>
<dbReference type="SMART" id="SM00342">
    <property type="entry name" value="HTH_ARAC"/>
    <property type="match status" value="1"/>
</dbReference>
<evidence type="ECO:0000313" key="6">
    <source>
        <dbReference type="Proteomes" id="UP001165962"/>
    </source>
</evidence>
<sequence length="284" mass="32879">MTRFMDYMISPYPIRIIDCKVDASKLMVQSLRIAHVGHLPGRTQHRKNATFSKWALVYISGGQGSYQVSGGVKQRVEKGSLFWFYPGVTFHYGPESHGYWDEYYFSIEGPRLQEWLTHWSLLPGRVVQVGIDDGLQNKIDRIFMLMESGAPTSIDRAALLLESLLYEFMMNINEQPENNKTLKMTQIMEDISSFLNESIDAEKIAKRHHISVSTLRRQVSEYTGYPFNEYVHRLKIAEAKNILLNTELPIKDIALTLGYEDAFYFSRLFKQYVGVAPLMYRKHS</sequence>
<evidence type="ECO:0000256" key="3">
    <source>
        <dbReference type="ARBA" id="ARBA00023163"/>
    </source>
</evidence>
<evidence type="ECO:0000256" key="1">
    <source>
        <dbReference type="ARBA" id="ARBA00023015"/>
    </source>
</evidence>